<dbReference type="STRING" id="5874.Q4U915"/>
<dbReference type="InterPro" id="IPR012479">
    <property type="entry name" value="SAP30BP"/>
</dbReference>
<dbReference type="GeneID" id="3862709"/>
<sequence length="101" mass="11781">MRMSEEPEDEFKVPEVTDVEMPPKLLEEIERLKAITEQGVTTNQNLEESLEFKNPYLLEKIMAVFDIKGYCSNYNKDVYDPEVYEALANEPLDTKGEYLKL</sequence>
<evidence type="ECO:0008006" key="3">
    <source>
        <dbReference type="Google" id="ProtNLM"/>
    </source>
</evidence>
<dbReference type="VEuPathDB" id="PiroplasmaDB:TA10575"/>
<dbReference type="KEGG" id="tan:TA10575"/>
<dbReference type="AlphaFoldDB" id="Q4U915"/>
<dbReference type="EMBL" id="CR940353">
    <property type="protein sequence ID" value="CAI76688.1"/>
    <property type="molecule type" value="Genomic_DNA"/>
</dbReference>
<dbReference type="PANTHER" id="PTHR13464:SF0">
    <property type="entry name" value="SAP30-BINDING PROTEIN"/>
    <property type="match status" value="1"/>
</dbReference>
<dbReference type="PANTHER" id="PTHR13464">
    <property type="entry name" value="TRANSCRIPTIONAL REGULATOR PROTEIN HCNGP"/>
    <property type="match status" value="1"/>
</dbReference>
<gene>
    <name evidence="1" type="ORF">TA10575</name>
</gene>
<dbReference type="RefSeq" id="XP_953313.1">
    <property type="nucleotide sequence ID" value="XM_948220.1"/>
</dbReference>
<dbReference type="eggNOG" id="ENOG502QYZZ">
    <property type="taxonomic scope" value="Eukaryota"/>
</dbReference>
<dbReference type="GO" id="GO:0006355">
    <property type="term" value="P:regulation of DNA-templated transcription"/>
    <property type="evidence" value="ECO:0007669"/>
    <property type="project" value="InterPro"/>
</dbReference>
<evidence type="ECO:0000313" key="2">
    <source>
        <dbReference type="Proteomes" id="UP000001950"/>
    </source>
</evidence>
<organism evidence="1 2">
    <name type="scientific">Theileria annulata</name>
    <dbReference type="NCBI Taxonomy" id="5874"/>
    <lineage>
        <taxon>Eukaryota</taxon>
        <taxon>Sar</taxon>
        <taxon>Alveolata</taxon>
        <taxon>Apicomplexa</taxon>
        <taxon>Aconoidasida</taxon>
        <taxon>Piroplasmida</taxon>
        <taxon>Theileriidae</taxon>
        <taxon>Theileria</taxon>
    </lineage>
</organism>
<dbReference type="OrthoDB" id="366313at2759"/>
<reference evidence="1 2" key="1">
    <citation type="journal article" date="2005" name="Science">
        <title>Genome of the host-cell transforming parasite Theileria annulata compared with T. parva.</title>
        <authorList>
            <person name="Pain A."/>
            <person name="Renauld H."/>
            <person name="Berriman M."/>
            <person name="Murphy L."/>
            <person name="Yeats C.A."/>
            <person name="Weir W."/>
            <person name="Kerhornou A."/>
            <person name="Aslett M."/>
            <person name="Bishop R."/>
            <person name="Bouchier C."/>
            <person name="Cochet M."/>
            <person name="Coulson R.M.R."/>
            <person name="Cronin A."/>
            <person name="de Villiers E.P."/>
            <person name="Fraser A."/>
            <person name="Fosker N."/>
            <person name="Gardner M."/>
            <person name="Goble A."/>
            <person name="Griffiths-Jones S."/>
            <person name="Harris D.E."/>
            <person name="Katzer F."/>
            <person name="Larke N."/>
            <person name="Lord A."/>
            <person name="Maser P."/>
            <person name="McKellar S."/>
            <person name="Mooney P."/>
            <person name="Morton F."/>
            <person name="Nene V."/>
            <person name="O'Neil S."/>
            <person name="Price C."/>
            <person name="Quail M.A."/>
            <person name="Rabbinowitsch E."/>
            <person name="Rawlings N.D."/>
            <person name="Rutter S."/>
            <person name="Saunders D."/>
            <person name="Seeger K."/>
            <person name="Shah T."/>
            <person name="Squares R."/>
            <person name="Squares S."/>
            <person name="Tivey A."/>
            <person name="Walker A.R."/>
            <person name="Woodward J."/>
            <person name="Dobbelaere D.A.E."/>
            <person name="Langsley G."/>
            <person name="Rajandream M.A."/>
            <person name="McKeever D."/>
            <person name="Shiels B."/>
            <person name="Tait A."/>
            <person name="Barrell B.G."/>
            <person name="Hall N."/>
        </authorList>
    </citation>
    <scope>NUCLEOTIDE SEQUENCE [LARGE SCALE GENOMIC DNA]</scope>
    <source>
        <strain evidence="2">Ankara</strain>
    </source>
</reference>
<proteinExistence type="predicted"/>
<accession>Q4U915</accession>
<name>Q4U915_THEAN</name>
<dbReference type="Proteomes" id="UP000001950">
    <property type="component" value="Chromosome 4"/>
</dbReference>
<protein>
    <recommendedName>
        <fullName evidence="3">HCNGP-like protein</fullName>
    </recommendedName>
</protein>
<dbReference type="InParanoid" id="Q4U915"/>
<keyword evidence="2" id="KW-1185">Reference proteome</keyword>
<dbReference type="GO" id="GO:0005634">
    <property type="term" value="C:nucleus"/>
    <property type="evidence" value="ECO:0007669"/>
    <property type="project" value="TreeGrafter"/>
</dbReference>
<dbReference type="Pfam" id="PF07818">
    <property type="entry name" value="HCNGP"/>
    <property type="match status" value="1"/>
</dbReference>
<evidence type="ECO:0000313" key="1">
    <source>
        <dbReference type="EMBL" id="CAI76688.1"/>
    </source>
</evidence>